<dbReference type="STRING" id="1121302.SAMN02745163_01934"/>
<dbReference type="PIRSF" id="PIRSF018688">
    <property type="entry name" value="UCP018688"/>
    <property type="match status" value="1"/>
</dbReference>
<dbReference type="EMBL" id="FQZB01000008">
    <property type="protein sequence ID" value="SHJ42512.1"/>
    <property type="molecule type" value="Genomic_DNA"/>
</dbReference>
<keyword evidence="3" id="KW-1185">Reference proteome</keyword>
<dbReference type="Gene3D" id="3.40.630.30">
    <property type="match status" value="1"/>
</dbReference>
<protein>
    <recommendedName>
        <fullName evidence="1">Phosphatidylglycerol lysyltransferase C-terminal domain-containing protein</fullName>
    </recommendedName>
</protein>
<name>A0A1M6J746_9CLOT</name>
<dbReference type="PANTHER" id="PTHR41373">
    <property type="entry name" value="DUF2156 DOMAIN-CONTAINING PROTEIN"/>
    <property type="match status" value="1"/>
</dbReference>
<evidence type="ECO:0000313" key="3">
    <source>
        <dbReference type="Proteomes" id="UP000184310"/>
    </source>
</evidence>
<gene>
    <name evidence="2" type="ORF">SAMN02745163_01934</name>
</gene>
<reference evidence="2 3" key="1">
    <citation type="submission" date="2016-11" db="EMBL/GenBank/DDBJ databases">
        <authorList>
            <person name="Jaros S."/>
            <person name="Januszkiewicz K."/>
            <person name="Wedrychowicz H."/>
        </authorList>
    </citation>
    <scope>NUCLEOTIDE SEQUENCE [LARGE SCALE GENOMIC DNA]</scope>
    <source>
        <strain evidence="2 3">DSM 21758</strain>
    </source>
</reference>
<proteinExistence type="predicted"/>
<accession>A0A1M6J746</accession>
<evidence type="ECO:0000259" key="1">
    <source>
        <dbReference type="Pfam" id="PF09924"/>
    </source>
</evidence>
<sequence>MFKKLELCDKNVFDSFLTDYPFFIYDYSFTNLYLWKDLCGIEYNIIYDCLVIKVTNSEIGPCFMAPVSKEPLDDLALKKIVTFLASINSNPYLFVTIDTNFSERLKKIFKEELHIEADLDNFDYIYNGNKLKTLKGKKLSKKRNHYNKFKTSYNYELKSIDDQLTICDVLAFSDTWYNKKSNKTKELVYENNAIGNLLINKNALNLDALALYVDNKVVGFTIGEKVSKDMAIIHVEKCDIEYDGSYTFLNKNFIEMFYPDIPYINREEDMGLPGLRKAKLSYYPERLEKKYFASLKI</sequence>
<dbReference type="OrthoDB" id="9765580at2"/>
<dbReference type="InterPro" id="IPR016181">
    <property type="entry name" value="Acyl_CoA_acyltransferase"/>
</dbReference>
<feature type="domain" description="Phosphatidylglycerol lysyltransferase C-terminal" evidence="1">
    <location>
        <begin position="24"/>
        <end position="293"/>
    </location>
</feature>
<dbReference type="InterPro" id="IPR024320">
    <property type="entry name" value="LPG_synthase_C"/>
</dbReference>
<dbReference type="Pfam" id="PF09924">
    <property type="entry name" value="LPG_synthase_C"/>
    <property type="match status" value="1"/>
</dbReference>
<organism evidence="2 3">
    <name type="scientific">Clostridium cavendishii DSM 21758</name>
    <dbReference type="NCBI Taxonomy" id="1121302"/>
    <lineage>
        <taxon>Bacteria</taxon>
        <taxon>Bacillati</taxon>
        <taxon>Bacillota</taxon>
        <taxon>Clostridia</taxon>
        <taxon>Eubacteriales</taxon>
        <taxon>Clostridiaceae</taxon>
        <taxon>Clostridium</taxon>
    </lineage>
</organism>
<dbReference type="InterPro" id="IPR016732">
    <property type="entry name" value="UCP018688"/>
</dbReference>
<dbReference type="RefSeq" id="WP_072986468.1">
    <property type="nucleotide sequence ID" value="NZ_FQZB01000008.1"/>
</dbReference>
<dbReference type="PANTHER" id="PTHR41373:SF1">
    <property type="entry name" value="PHOSPHATIDYLGLYCEROL LYSYLTRANSFERASE C-TERMINAL DOMAIN-CONTAINING PROTEIN"/>
    <property type="match status" value="1"/>
</dbReference>
<dbReference type="Proteomes" id="UP000184310">
    <property type="component" value="Unassembled WGS sequence"/>
</dbReference>
<evidence type="ECO:0000313" key="2">
    <source>
        <dbReference type="EMBL" id="SHJ42512.1"/>
    </source>
</evidence>
<dbReference type="AlphaFoldDB" id="A0A1M6J746"/>
<dbReference type="SUPFAM" id="SSF55729">
    <property type="entry name" value="Acyl-CoA N-acyltransferases (Nat)"/>
    <property type="match status" value="2"/>
</dbReference>